<evidence type="ECO:0000256" key="1">
    <source>
        <dbReference type="ARBA" id="ARBA00004057"/>
    </source>
</evidence>
<dbReference type="EMBL" id="AP024590">
    <property type="protein sequence ID" value="BCU55656.1"/>
    <property type="molecule type" value="Genomic_DNA"/>
</dbReference>
<accession>A0AA86IQE5</accession>
<sequence length="45" mass="5238">MKTNRQARHVLGMDYKLSNQRKVVTKGDQATVVTRRTGRHRRAES</sequence>
<name>A0AA86IQE5_9ENTR</name>
<dbReference type="Proteomes" id="UP000682928">
    <property type="component" value="Chromosome"/>
</dbReference>
<comment type="similarity">
    <text evidence="2">Belongs to the SRA family.</text>
</comment>
<proteinExistence type="inferred from homology"/>
<gene>
    <name evidence="5" type="ORF">ENKO_22500</name>
</gene>
<dbReference type="InterPro" id="IPR012607">
    <property type="entry name" value="SRA-like"/>
</dbReference>
<dbReference type="NCBIfam" id="NF007473">
    <property type="entry name" value="PRK10057.1"/>
    <property type="match status" value="1"/>
</dbReference>
<dbReference type="AlphaFoldDB" id="A0AA86IQE5"/>
<evidence type="ECO:0000256" key="4">
    <source>
        <dbReference type="ARBA" id="ARBA00029685"/>
    </source>
</evidence>
<organism evidence="5 6">
    <name type="scientific">Enterobacter kobei</name>
    <dbReference type="NCBI Taxonomy" id="208224"/>
    <lineage>
        <taxon>Bacteria</taxon>
        <taxon>Pseudomonadati</taxon>
        <taxon>Pseudomonadota</taxon>
        <taxon>Gammaproteobacteria</taxon>
        <taxon>Enterobacterales</taxon>
        <taxon>Enterobacteriaceae</taxon>
        <taxon>Enterobacter</taxon>
        <taxon>Enterobacter cloacae complex</taxon>
    </lineage>
</organism>
<reference evidence="5" key="1">
    <citation type="submission" date="2021-04" db="EMBL/GenBank/DDBJ databases">
        <title>Difference and commonality of drug resistance evolution in various bacteria. and drug sensitivity profiles.</title>
        <authorList>
            <person name="Maeda T."/>
            <person name="Shibai A."/>
            <person name="Kawada K."/>
            <person name="Kotani H."/>
            <person name="Tarusawa Y."/>
            <person name="Tanabe K."/>
            <person name="Furusawa C."/>
        </authorList>
    </citation>
    <scope>NUCLEOTIDE SEQUENCE</scope>
    <source>
        <strain evidence="5">JCM 8580</strain>
    </source>
</reference>
<evidence type="ECO:0000256" key="3">
    <source>
        <dbReference type="ARBA" id="ARBA00018210"/>
    </source>
</evidence>
<dbReference type="Pfam" id="PF08136">
    <property type="entry name" value="SRA_like"/>
    <property type="match status" value="1"/>
</dbReference>
<protein>
    <recommendedName>
        <fullName evidence="3">Stationary-phase-induced ribosome-associated protein</fullName>
    </recommendedName>
    <alternativeName>
        <fullName evidence="4">30S ribosomal protein S22</fullName>
    </alternativeName>
</protein>
<dbReference type="GO" id="GO:0006412">
    <property type="term" value="P:translation"/>
    <property type="evidence" value="ECO:0007669"/>
    <property type="project" value="InterPro"/>
</dbReference>
<comment type="function">
    <text evidence="1">Although this protein associates with the 30S subunit of the ribosome it is not considered to be a bona fide ribosomal protein.</text>
</comment>
<evidence type="ECO:0000313" key="6">
    <source>
        <dbReference type="Proteomes" id="UP000682928"/>
    </source>
</evidence>
<evidence type="ECO:0000256" key="2">
    <source>
        <dbReference type="ARBA" id="ARBA00005929"/>
    </source>
</evidence>
<dbReference type="RefSeq" id="WP_088218480.1">
    <property type="nucleotide sequence ID" value="NZ_AP024590.1"/>
</dbReference>
<evidence type="ECO:0000313" key="5">
    <source>
        <dbReference type="EMBL" id="BCU55656.1"/>
    </source>
</evidence>